<evidence type="ECO:0000313" key="4">
    <source>
        <dbReference type="Proteomes" id="UP000576082"/>
    </source>
</evidence>
<dbReference type="Pfam" id="PF00589">
    <property type="entry name" value="Phage_integrase"/>
    <property type="match status" value="1"/>
</dbReference>
<dbReference type="InterPro" id="IPR035386">
    <property type="entry name" value="Arm-DNA-bind_5"/>
</dbReference>
<accession>A0A7X9P0B9</accession>
<evidence type="ECO:0000256" key="1">
    <source>
        <dbReference type="ARBA" id="ARBA00023172"/>
    </source>
</evidence>
<dbReference type="InterPro" id="IPR013762">
    <property type="entry name" value="Integrase-like_cat_sf"/>
</dbReference>
<keyword evidence="1" id="KW-0233">DNA recombination</keyword>
<comment type="caution">
    <text evidence="3">The sequence shown here is derived from an EMBL/GenBank/DDBJ whole genome shotgun (WGS) entry which is preliminary data.</text>
</comment>
<dbReference type="SUPFAM" id="SSF56349">
    <property type="entry name" value="DNA breaking-rejoining enzymes"/>
    <property type="match status" value="1"/>
</dbReference>
<dbReference type="PANTHER" id="PTHR30349">
    <property type="entry name" value="PHAGE INTEGRASE-RELATED"/>
    <property type="match status" value="1"/>
</dbReference>
<organism evidence="3 4">
    <name type="scientific">Flammeovirga aprica JL-4</name>
    <dbReference type="NCBI Taxonomy" id="694437"/>
    <lineage>
        <taxon>Bacteria</taxon>
        <taxon>Pseudomonadati</taxon>
        <taxon>Bacteroidota</taxon>
        <taxon>Cytophagia</taxon>
        <taxon>Cytophagales</taxon>
        <taxon>Flammeovirgaceae</taxon>
        <taxon>Flammeovirga</taxon>
    </lineage>
</organism>
<dbReference type="PANTHER" id="PTHR30349:SF64">
    <property type="entry name" value="PROPHAGE INTEGRASE INTD-RELATED"/>
    <property type="match status" value="1"/>
</dbReference>
<evidence type="ECO:0000259" key="2">
    <source>
        <dbReference type="PROSITE" id="PS51898"/>
    </source>
</evidence>
<evidence type="ECO:0000313" key="3">
    <source>
        <dbReference type="EMBL" id="NME67226.1"/>
    </source>
</evidence>
<dbReference type="EMBL" id="JABANE010000008">
    <property type="protein sequence ID" value="NME67226.1"/>
    <property type="molecule type" value="Genomic_DNA"/>
</dbReference>
<keyword evidence="4" id="KW-1185">Reference proteome</keyword>
<dbReference type="Pfam" id="PF17293">
    <property type="entry name" value="Arm-DNA-bind_5"/>
    <property type="match status" value="1"/>
</dbReference>
<protein>
    <submittedName>
        <fullName evidence="3">Tyrosine-type recombinase/integrase</fullName>
    </submittedName>
</protein>
<sequence>MLQLKTQQMNLHVSFYFRKLRTTAKTGIGSICARVTFNGQRANSGISTSVKCNRENWKSNRVEGCKNANILNETLFLWETHIRQIANTLLQTNKNITVDDIIKHARGNGINLEIGHIFSVYVSKRKKSVSINRLKQLEIMQKRIVRILADSKITHANQVTTFKLEEVYYKQLDFGRSHNTIRQDFSMLRNAFNYYAELNSVPNIRFGKIEMDGRKPSRILYLNQDQIELLKVFNIEKHKDTYLKNIPAYELAKKWLLFGAYTGMHFNEIKRFDPKIHIKMRNRNKYVEIFRSKTEKKNNKPCIIPLIPQALEMLNHFDGSHKDDFKTGAHINHFLRMIGQCMKLDYNLTHKIGRKTFGCIMLMQGMSVESVSKMMGHSSVITTQKYYALVLEERIFREFEAINFN</sequence>
<dbReference type="InterPro" id="IPR002104">
    <property type="entry name" value="Integrase_catalytic"/>
</dbReference>
<dbReference type="InterPro" id="IPR011010">
    <property type="entry name" value="DNA_brk_join_enz"/>
</dbReference>
<feature type="domain" description="Tyr recombinase" evidence="2">
    <location>
        <begin position="217"/>
        <end position="400"/>
    </location>
</feature>
<dbReference type="PROSITE" id="PS51898">
    <property type="entry name" value="TYR_RECOMBINASE"/>
    <property type="match status" value="1"/>
</dbReference>
<dbReference type="GO" id="GO:0003677">
    <property type="term" value="F:DNA binding"/>
    <property type="evidence" value="ECO:0007669"/>
    <property type="project" value="InterPro"/>
</dbReference>
<proteinExistence type="predicted"/>
<name>A0A7X9P0B9_9BACT</name>
<dbReference type="AlphaFoldDB" id="A0A7X9P0B9"/>
<dbReference type="Gene3D" id="1.10.443.10">
    <property type="entry name" value="Intergrase catalytic core"/>
    <property type="match status" value="1"/>
</dbReference>
<dbReference type="RefSeq" id="WP_169655425.1">
    <property type="nucleotide sequence ID" value="NZ_JABANE010000008.1"/>
</dbReference>
<dbReference type="InterPro" id="IPR050090">
    <property type="entry name" value="Tyrosine_recombinase_XerCD"/>
</dbReference>
<reference evidence="3 4" key="1">
    <citation type="submission" date="2020-04" db="EMBL/GenBank/DDBJ databases">
        <title>Flammeovirga sp. SR4, a novel species isolated from seawater.</title>
        <authorList>
            <person name="Wang X."/>
        </authorList>
    </citation>
    <scope>NUCLEOTIDE SEQUENCE [LARGE SCALE GENOMIC DNA]</scope>
    <source>
        <strain evidence="3 4">ATCC 23126</strain>
    </source>
</reference>
<gene>
    <name evidence="3" type="ORF">HHU12_04525</name>
</gene>
<dbReference type="Proteomes" id="UP000576082">
    <property type="component" value="Unassembled WGS sequence"/>
</dbReference>
<dbReference type="GO" id="GO:0006310">
    <property type="term" value="P:DNA recombination"/>
    <property type="evidence" value="ECO:0007669"/>
    <property type="project" value="UniProtKB-KW"/>
</dbReference>
<dbReference type="GO" id="GO:0015074">
    <property type="term" value="P:DNA integration"/>
    <property type="evidence" value="ECO:0007669"/>
    <property type="project" value="InterPro"/>
</dbReference>